<evidence type="ECO:0000256" key="1">
    <source>
        <dbReference type="SAM" id="MobiDB-lite"/>
    </source>
</evidence>
<feature type="region of interest" description="Disordered" evidence="1">
    <location>
        <begin position="1"/>
        <end position="86"/>
    </location>
</feature>
<dbReference type="STRING" id="8022.A0A060WEP6"/>
<dbReference type="Proteomes" id="UP000193380">
    <property type="component" value="Unassembled WGS sequence"/>
</dbReference>
<organism evidence="2 3">
    <name type="scientific">Oncorhynchus mykiss</name>
    <name type="common">Rainbow trout</name>
    <name type="synonym">Salmo gairdneri</name>
    <dbReference type="NCBI Taxonomy" id="8022"/>
    <lineage>
        <taxon>Eukaryota</taxon>
        <taxon>Metazoa</taxon>
        <taxon>Chordata</taxon>
        <taxon>Craniata</taxon>
        <taxon>Vertebrata</taxon>
        <taxon>Euteleostomi</taxon>
        <taxon>Actinopterygii</taxon>
        <taxon>Neopterygii</taxon>
        <taxon>Teleostei</taxon>
        <taxon>Protacanthopterygii</taxon>
        <taxon>Salmoniformes</taxon>
        <taxon>Salmonidae</taxon>
        <taxon>Salmoninae</taxon>
        <taxon>Oncorhynchus</taxon>
    </lineage>
</organism>
<sequence length="86" mass="9374">MKSRLESFKSAKTGVTPPKKITNHLKKDQPQKMPHGKSTDNSKSHAYGDEDFEFSEGDSTSSCKAADSSFPMRACRGGALKLGPRD</sequence>
<reference evidence="2" key="2">
    <citation type="submission" date="2014-03" db="EMBL/GenBank/DDBJ databases">
        <authorList>
            <person name="Genoscope - CEA"/>
        </authorList>
    </citation>
    <scope>NUCLEOTIDE SEQUENCE</scope>
</reference>
<name>A0A060WEP6_ONCMY</name>
<protein>
    <submittedName>
        <fullName evidence="2">Uncharacterized protein</fullName>
    </submittedName>
</protein>
<dbReference type="EMBL" id="FR904447">
    <property type="protein sequence ID" value="CDQ63694.1"/>
    <property type="molecule type" value="Genomic_DNA"/>
</dbReference>
<evidence type="ECO:0000313" key="3">
    <source>
        <dbReference type="Proteomes" id="UP000193380"/>
    </source>
</evidence>
<reference evidence="2" key="1">
    <citation type="journal article" date="2014" name="Nat. Commun.">
        <title>The rainbow trout genome provides novel insights into evolution after whole-genome duplication in vertebrates.</title>
        <authorList>
            <person name="Berthelot C."/>
            <person name="Brunet F."/>
            <person name="Chalopin D."/>
            <person name="Juanchich A."/>
            <person name="Bernard M."/>
            <person name="Noel B."/>
            <person name="Bento P."/>
            <person name="Da Silva C."/>
            <person name="Labadie K."/>
            <person name="Alberti A."/>
            <person name="Aury J.M."/>
            <person name="Louis A."/>
            <person name="Dehais P."/>
            <person name="Bardou P."/>
            <person name="Montfort J."/>
            <person name="Klopp C."/>
            <person name="Cabau C."/>
            <person name="Gaspin C."/>
            <person name="Thorgaard G.H."/>
            <person name="Boussaha M."/>
            <person name="Quillet E."/>
            <person name="Guyomard R."/>
            <person name="Galiana D."/>
            <person name="Bobe J."/>
            <person name="Volff J.N."/>
            <person name="Genet C."/>
            <person name="Wincker P."/>
            <person name="Jaillon O."/>
            <person name="Roest Crollius H."/>
            <person name="Guiguen Y."/>
        </authorList>
    </citation>
    <scope>NUCLEOTIDE SEQUENCE [LARGE SCALE GENOMIC DNA]</scope>
</reference>
<feature type="compositionally biased region" description="Basic and acidic residues" evidence="1">
    <location>
        <begin position="37"/>
        <end position="48"/>
    </location>
</feature>
<dbReference type="PaxDb" id="8022-A0A060WEP6"/>
<gene>
    <name evidence="2" type="ORF">GSONMT00069708001</name>
</gene>
<accession>A0A060WEP6</accession>
<dbReference type="AlphaFoldDB" id="A0A060WEP6"/>
<evidence type="ECO:0000313" key="2">
    <source>
        <dbReference type="EMBL" id="CDQ63694.1"/>
    </source>
</evidence>
<proteinExistence type="predicted"/>